<dbReference type="Proteomes" id="UP000814033">
    <property type="component" value="Unassembled WGS sequence"/>
</dbReference>
<dbReference type="EMBL" id="MU276477">
    <property type="protein sequence ID" value="KAI0038525.1"/>
    <property type="molecule type" value="Genomic_DNA"/>
</dbReference>
<reference evidence="1" key="2">
    <citation type="journal article" date="2022" name="New Phytol.">
        <title>Evolutionary transition to the ectomycorrhizal habit in the genomes of a hyperdiverse lineage of mushroom-forming fungi.</title>
        <authorList>
            <person name="Looney B."/>
            <person name="Miyauchi S."/>
            <person name="Morin E."/>
            <person name="Drula E."/>
            <person name="Courty P.E."/>
            <person name="Kohler A."/>
            <person name="Kuo A."/>
            <person name="LaButti K."/>
            <person name="Pangilinan J."/>
            <person name="Lipzen A."/>
            <person name="Riley R."/>
            <person name="Andreopoulos W."/>
            <person name="He G."/>
            <person name="Johnson J."/>
            <person name="Nolan M."/>
            <person name="Tritt A."/>
            <person name="Barry K.W."/>
            <person name="Grigoriev I.V."/>
            <person name="Nagy L.G."/>
            <person name="Hibbett D."/>
            <person name="Henrissat B."/>
            <person name="Matheny P.B."/>
            <person name="Labbe J."/>
            <person name="Martin F.M."/>
        </authorList>
    </citation>
    <scope>NUCLEOTIDE SEQUENCE</scope>
    <source>
        <strain evidence="1">FP105234-sp</strain>
    </source>
</reference>
<name>A0ACB8R3P8_9AGAM</name>
<reference evidence="1" key="1">
    <citation type="submission" date="2021-02" db="EMBL/GenBank/DDBJ databases">
        <authorList>
            <consortium name="DOE Joint Genome Institute"/>
            <person name="Ahrendt S."/>
            <person name="Looney B.P."/>
            <person name="Miyauchi S."/>
            <person name="Morin E."/>
            <person name="Drula E."/>
            <person name="Courty P.E."/>
            <person name="Chicoki N."/>
            <person name="Fauchery L."/>
            <person name="Kohler A."/>
            <person name="Kuo A."/>
            <person name="Labutti K."/>
            <person name="Pangilinan J."/>
            <person name="Lipzen A."/>
            <person name="Riley R."/>
            <person name="Andreopoulos W."/>
            <person name="He G."/>
            <person name="Johnson J."/>
            <person name="Barry K.W."/>
            <person name="Grigoriev I.V."/>
            <person name="Nagy L."/>
            <person name="Hibbett D."/>
            <person name="Henrissat B."/>
            <person name="Matheny P.B."/>
            <person name="Labbe J."/>
            <person name="Martin F."/>
        </authorList>
    </citation>
    <scope>NUCLEOTIDE SEQUENCE</scope>
    <source>
        <strain evidence="1">FP105234-sp</strain>
    </source>
</reference>
<organism evidence="1 2">
    <name type="scientific">Auriscalpium vulgare</name>
    <dbReference type="NCBI Taxonomy" id="40419"/>
    <lineage>
        <taxon>Eukaryota</taxon>
        <taxon>Fungi</taxon>
        <taxon>Dikarya</taxon>
        <taxon>Basidiomycota</taxon>
        <taxon>Agaricomycotina</taxon>
        <taxon>Agaricomycetes</taxon>
        <taxon>Russulales</taxon>
        <taxon>Auriscalpiaceae</taxon>
        <taxon>Auriscalpium</taxon>
    </lineage>
</organism>
<proteinExistence type="predicted"/>
<accession>A0ACB8R3P8</accession>
<keyword evidence="2" id="KW-1185">Reference proteome</keyword>
<comment type="caution">
    <text evidence="1">The sequence shown here is derived from an EMBL/GenBank/DDBJ whole genome shotgun (WGS) entry which is preliminary data.</text>
</comment>
<protein>
    <submittedName>
        <fullName evidence="1">Uncharacterized protein</fullName>
    </submittedName>
</protein>
<evidence type="ECO:0000313" key="1">
    <source>
        <dbReference type="EMBL" id="KAI0038525.1"/>
    </source>
</evidence>
<gene>
    <name evidence="1" type="ORF">FA95DRAFT_1600099</name>
</gene>
<evidence type="ECO:0000313" key="2">
    <source>
        <dbReference type="Proteomes" id="UP000814033"/>
    </source>
</evidence>
<sequence length="225" mass="25272">MDQRRRDQIIDRDVGDIKESGDAEGKDCGVWLGALVRLYTLIGVMGSWGRRTTSALDGVMCDGKRVRRGSELEEASKDVREARFGRRSSRGEVRESKSKCLVRKAKVKCEVEVERIGACGAVESEVTGDKENKGMQRQSVDVCASERQESRSKRRLSPIEYNALRSRAQVGKTRATQLSVRDRSEDKTNDRQCRRAATRLRLSARAKATTMEQDEDDKTGNENKG</sequence>